<dbReference type="Gene3D" id="2.30.130.10">
    <property type="entry name" value="PUA domain"/>
    <property type="match status" value="1"/>
</dbReference>
<dbReference type="GO" id="GO:0003723">
    <property type="term" value="F:RNA binding"/>
    <property type="evidence" value="ECO:0007669"/>
    <property type="project" value="InterPro"/>
</dbReference>
<evidence type="ECO:0000313" key="8">
    <source>
        <dbReference type="EMBL" id="SEL95600.1"/>
    </source>
</evidence>
<evidence type="ECO:0000256" key="1">
    <source>
        <dbReference type="ARBA" id="ARBA00000385"/>
    </source>
</evidence>
<proteinExistence type="inferred from homology"/>
<protein>
    <recommendedName>
        <fullName evidence="5">tRNA pseudouridine synthase B</fullName>
        <ecNumber evidence="5">5.4.99.25</ecNumber>
    </recommendedName>
    <alternativeName>
        <fullName evidence="5">tRNA pseudouridine(55) synthase</fullName>
        <shortName evidence="5">Psi55 synthase</shortName>
    </alternativeName>
    <alternativeName>
        <fullName evidence="5">tRNA pseudouridylate synthase</fullName>
    </alternativeName>
    <alternativeName>
        <fullName evidence="5">tRNA-uridine isomerase</fullName>
    </alternativeName>
</protein>
<evidence type="ECO:0000256" key="4">
    <source>
        <dbReference type="ARBA" id="ARBA00023235"/>
    </source>
</evidence>
<dbReference type="Pfam" id="PF01509">
    <property type="entry name" value="TruB_N"/>
    <property type="match status" value="1"/>
</dbReference>
<feature type="active site" description="Nucleophile" evidence="5">
    <location>
        <position position="43"/>
    </location>
</feature>
<dbReference type="HAMAP" id="MF_01080">
    <property type="entry name" value="TruB_bact"/>
    <property type="match status" value="1"/>
</dbReference>
<keyword evidence="9" id="KW-1185">Reference proteome</keyword>
<dbReference type="PANTHER" id="PTHR13767:SF2">
    <property type="entry name" value="PSEUDOURIDYLATE SYNTHASE TRUB1"/>
    <property type="match status" value="1"/>
</dbReference>
<feature type="domain" description="Pseudouridine synthase II N-terminal" evidence="6">
    <location>
        <begin position="28"/>
        <end position="175"/>
    </location>
</feature>
<dbReference type="InterPro" id="IPR020103">
    <property type="entry name" value="PsdUridine_synth_cat_dom_sf"/>
</dbReference>
<evidence type="ECO:0000313" key="9">
    <source>
        <dbReference type="Proteomes" id="UP000198744"/>
    </source>
</evidence>
<organism evidence="8 9">
    <name type="scientific">Syntrophus gentianae</name>
    <dbReference type="NCBI Taxonomy" id="43775"/>
    <lineage>
        <taxon>Bacteria</taxon>
        <taxon>Pseudomonadati</taxon>
        <taxon>Thermodesulfobacteriota</taxon>
        <taxon>Syntrophia</taxon>
        <taxon>Syntrophales</taxon>
        <taxon>Syntrophaceae</taxon>
        <taxon>Syntrophus</taxon>
    </lineage>
</organism>
<feature type="domain" description="tRNA pseudouridylate synthase B C-terminal" evidence="7">
    <location>
        <begin position="176"/>
        <end position="233"/>
    </location>
</feature>
<dbReference type="SUPFAM" id="SSF55120">
    <property type="entry name" value="Pseudouridine synthase"/>
    <property type="match status" value="1"/>
</dbReference>
<comment type="function">
    <text evidence="5">Responsible for synthesis of pseudouridine from uracil-55 in the psi GC loop of transfer RNAs.</text>
</comment>
<evidence type="ECO:0000259" key="6">
    <source>
        <dbReference type="Pfam" id="PF01509"/>
    </source>
</evidence>
<dbReference type="PANTHER" id="PTHR13767">
    <property type="entry name" value="TRNA-PSEUDOURIDINE SYNTHASE"/>
    <property type="match status" value="1"/>
</dbReference>
<dbReference type="NCBIfam" id="TIGR00431">
    <property type="entry name" value="TruB"/>
    <property type="match status" value="1"/>
</dbReference>
<dbReference type="STRING" id="43775.SAMN04489760_101151"/>
<dbReference type="Gene3D" id="3.30.2350.10">
    <property type="entry name" value="Pseudouridine synthase"/>
    <property type="match status" value="1"/>
</dbReference>
<evidence type="ECO:0000259" key="7">
    <source>
        <dbReference type="Pfam" id="PF16198"/>
    </source>
</evidence>
<accession>A0A1H7UEW6</accession>
<name>A0A1H7UEW6_9BACT</name>
<dbReference type="EMBL" id="FOBS01000001">
    <property type="protein sequence ID" value="SEL95600.1"/>
    <property type="molecule type" value="Genomic_DNA"/>
</dbReference>
<dbReference type="Pfam" id="PF16198">
    <property type="entry name" value="TruB_C_2"/>
    <property type="match status" value="1"/>
</dbReference>
<sequence>MAFRLMDGILIVDKSPGKTSQQAVSEVRRILGVRKAGHSGTLDPLATGVLPICLNEATKLVQFLALDDKEYRATMLLGITTDTMDIEGQVTGRQEPDVNEDRIREALNYFTGEISQAPPRYSAVKYKGKPLYSWARKGIDISLPPRAVRVYSSILEEIALPYVTFRVACSKGTYIRTLCADLGDRLGCGGCLAALRRLRSGCFTLDAAVSLEETSGKERREILTARLIPLSESLQQMAAIVIGGELAGKIREGCQPDGNSLRNYHIPSLAGGDMVRFLTPNGGLVAVARILCASDEFSDADAGQPVVKIMRVFSDRT</sequence>
<dbReference type="GO" id="GO:0160148">
    <property type="term" value="F:tRNA pseudouridine(55) synthase activity"/>
    <property type="evidence" value="ECO:0007669"/>
    <property type="project" value="UniProtKB-EC"/>
</dbReference>
<dbReference type="CDD" id="cd02573">
    <property type="entry name" value="PseudoU_synth_EcTruB"/>
    <property type="match status" value="1"/>
</dbReference>
<dbReference type="Proteomes" id="UP000198744">
    <property type="component" value="Unassembled WGS sequence"/>
</dbReference>
<dbReference type="RefSeq" id="WP_093881865.1">
    <property type="nucleotide sequence ID" value="NZ_FOBS01000001.1"/>
</dbReference>
<keyword evidence="3 5" id="KW-0819">tRNA processing</keyword>
<comment type="similarity">
    <text evidence="2 5">Belongs to the pseudouridine synthase TruB family. Type 1 subfamily.</text>
</comment>
<dbReference type="InterPro" id="IPR002501">
    <property type="entry name" value="PsdUridine_synth_N"/>
</dbReference>
<dbReference type="GO" id="GO:0031119">
    <property type="term" value="P:tRNA pseudouridine synthesis"/>
    <property type="evidence" value="ECO:0007669"/>
    <property type="project" value="UniProtKB-UniRule"/>
</dbReference>
<dbReference type="InterPro" id="IPR036974">
    <property type="entry name" value="PUA_sf"/>
</dbReference>
<reference evidence="8 9" key="1">
    <citation type="submission" date="2016-10" db="EMBL/GenBank/DDBJ databases">
        <authorList>
            <person name="de Groot N.N."/>
        </authorList>
    </citation>
    <scope>NUCLEOTIDE SEQUENCE [LARGE SCALE GENOMIC DNA]</scope>
    <source>
        <strain evidence="8 9">DSM 8423</strain>
    </source>
</reference>
<dbReference type="EC" id="5.4.99.25" evidence="5"/>
<dbReference type="GO" id="GO:1990481">
    <property type="term" value="P:mRNA pseudouridine synthesis"/>
    <property type="evidence" value="ECO:0007669"/>
    <property type="project" value="TreeGrafter"/>
</dbReference>
<evidence type="ECO:0000256" key="5">
    <source>
        <dbReference type="HAMAP-Rule" id="MF_01080"/>
    </source>
</evidence>
<evidence type="ECO:0000256" key="3">
    <source>
        <dbReference type="ARBA" id="ARBA00022694"/>
    </source>
</evidence>
<dbReference type="AlphaFoldDB" id="A0A1H7UEW6"/>
<evidence type="ECO:0000256" key="2">
    <source>
        <dbReference type="ARBA" id="ARBA00005642"/>
    </source>
</evidence>
<comment type="catalytic activity">
    <reaction evidence="1 5">
        <text>uridine(55) in tRNA = pseudouridine(55) in tRNA</text>
        <dbReference type="Rhea" id="RHEA:42532"/>
        <dbReference type="Rhea" id="RHEA-COMP:10101"/>
        <dbReference type="Rhea" id="RHEA-COMP:10102"/>
        <dbReference type="ChEBI" id="CHEBI:65314"/>
        <dbReference type="ChEBI" id="CHEBI:65315"/>
        <dbReference type="EC" id="5.4.99.25"/>
    </reaction>
</comment>
<dbReference type="InterPro" id="IPR014780">
    <property type="entry name" value="tRNA_psdUridine_synth_TruB"/>
</dbReference>
<gene>
    <name evidence="5" type="primary">truB</name>
    <name evidence="8" type="ORF">SAMN04489760_101151</name>
</gene>
<keyword evidence="4 5" id="KW-0413">Isomerase</keyword>
<dbReference type="OrthoDB" id="9802309at2"/>
<dbReference type="InterPro" id="IPR032819">
    <property type="entry name" value="TruB_C"/>
</dbReference>